<dbReference type="EnsemblMetazoa" id="Aqu2.1.21144_001">
    <property type="protein sequence ID" value="Aqu2.1.21144_001"/>
    <property type="gene ID" value="Aqu2.1.21144"/>
</dbReference>
<organism evidence="8">
    <name type="scientific">Amphimedon queenslandica</name>
    <name type="common">Sponge</name>
    <dbReference type="NCBI Taxonomy" id="400682"/>
    <lineage>
        <taxon>Eukaryota</taxon>
        <taxon>Metazoa</taxon>
        <taxon>Porifera</taxon>
        <taxon>Demospongiae</taxon>
        <taxon>Heteroscleromorpha</taxon>
        <taxon>Haplosclerida</taxon>
        <taxon>Niphatidae</taxon>
        <taxon>Amphimedon</taxon>
    </lineage>
</organism>
<keyword evidence="1" id="KW-0808">Transferase</keyword>
<sequence>MSGASDVAVGAVLQQSVHNQWQLSAHKHSPTECRYSTYNKELLAIYLAIKHFRYYVECRAFTVYTDHKPLTYSMNTKSERSLPR</sequence>
<dbReference type="InParanoid" id="A0A1X7U0C7"/>
<dbReference type="PANTHER" id="PTHR37984">
    <property type="entry name" value="PROTEIN CBG26694"/>
    <property type="match status" value="1"/>
</dbReference>
<keyword evidence="5" id="KW-0378">Hydrolase</keyword>
<reference evidence="8" key="1">
    <citation type="submission" date="2017-05" db="UniProtKB">
        <authorList>
            <consortium name="EnsemblMetazoa"/>
        </authorList>
    </citation>
    <scope>IDENTIFICATION</scope>
</reference>
<keyword evidence="4" id="KW-0255">Endonuclease</keyword>
<protein>
    <recommendedName>
        <fullName evidence="7">Reverse transcriptase RNase H-like domain-containing protein</fullName>
    </recommendedName>
</protein>
<evidence type="ECO:0000256" key="2">
    <source>
        <dbReference type="ARBA" id="ARBA00022695"/>
    </source>
</evidence>
<name>A0A1X7U0C7_AMPQE</name>
<dbReference type="GO" id="GO:0003964">
    <property type="term" value="F:RNA-directed DNA polymerase activity"/>
    <property type="evidence" value="ECO:0007669"/>
    <property type="project" value="UniProtKB-KW"/>
</dbReference>
<keyword evidence="2" id="KW-0548">Nucleotidyltransferase</keyword>
<dbReference type="SUPFAM" id="SSF56672">
    <property type="entry name" value="DNA/RNA polymerases"/>
    <property type="match status" value="1"/>
</dbReference>
<evidence type="ECO:0000256" key="5">
    <source>
        <dbReference type="ARBA" id="ARBA00022801"/>
    </source>
</evidence>
<dbReference type="InterPro" id="IPR050951">
    <property type="entry name" value="Retrovirus_Pol_polyprotein"/>
</dbReference>
<dbReference type="PANTHER" id="PTHR37984:SF5">
    <property type="entry name" value="PROTEIN NYNRIN-LIKE"/>
    <property type="match status" value="1"/>
</dbReference>
<evidence type="ECO:0000256" key="3">
    <source>
        <dbReference type="ARBA" id="ARBA00022722"/>
    </source>
</evidence>
<evidence type="ECO:0000313" key="8">
    <source>
        <dbReference type="EnsemblMetazoa" id="Aqu2.1.21144_001"/>
    </source>
</evidence>
<dbReference type="AlphaFoldDB" id="A0A1X7U0C7"/>
<dbReference type="InterPro" id="IPR041373">
    <property type="entry name" value="RT_RNaseH"/>
</dbReference>
<dbReference type="GO" id="GO:0004519">
    <property type="term" value="F:endonuclease activity"/>
    <property type="evidence" value="ECO:0007669"/>
    <property type="project" value="UniProtKB-KW"/>
</dbReference>
<evidence type="ECO:0000259" key="7">
    <source>
        <dbReference type="Pfam" id="PF17917"/>
    </source>
</evidence>
<dbReference type="InterPro" id="IPR043502">
    <property type="entry name" value="DNA/RNA_pol_sf"/>
</dbReference>
<feature type="domain" description="Reverse transcriptase RNase H-like" evidence="7">
    <location>
        <begin position="4"/>
        <end position="78"/>
    </location>
</feature>
<dbReference type="Pfam" id="PF17917">
    <property type="entry name" value="RT_RNaseH"/>
    <property type="match status" value="1"/>
</dbReference>
<accession>A0A1X7U0C7</accession>
<evidence type="ECO:0000256" key="4">
    <source>
        <dbReference type="ARBA" id="ARBA00022759"/>
    </source>
</evidence>
<proteinExistence type="predicted"/>
<evidence type="ECO:0000256" key="6">
    <source>
        <dbReference type="ARBA" id="ARBA00022918"/>
    </source>
</evidence>
<keyword evidence="3" id="KW-0540">Nuclease</keyword>
<dbReference type="GO" id="GO:0016787">
    <property type="term" value="F:hydrolase activity"/>
    <property type="evidence" value="ECO:0007669"/>
    <property type="project" value="UniProtKB-KW"/>
</dbReference>
<evidence type="ECO:0000256" key="1">
    <source>
        <dbReference type="ARBA" id="ARBA00022679"/>
    </source>
</evidence>
<keyword evidence="6" id="KW-0695">RNA-directed DNA polymerase</keyword>